<dbReference type="Proteomes" id="UP000019335">
    <property type="component" value="Chromosome 13"/>
</dbReference>
<reference evidence="1 2" key="1">
    <citation type="journal article" date="2014" name="Mol. Plant">
        <title>Chromosome Scale Genome Assembly and Transcriptome Profiling of Nannochloropsis gaditana in Nitrogen Depletion.</title>
        <authorList>
            <person name="Corteggiani Carpinelli E."/>
            <person name="Telatin A."/>
            <person name="Vitulo N."/>
            <person name="Forcato C."/>
            <person name="D'Angelo M."/>
            <person name="Schiavon R."/>
            <person name="Vezzi A."/>
            <person name="Giacometti G.M."/>
            <person name="Morosinotto T."/>
            <person name="Valle G."/>
        </authorList>
    </citation>
    <scope>NUCLEOTIDE SEQUENCE [LARGE SCALE GENOMIC DNA]</scope>
    <source>
        <strain evidence="1 2">B-31</strain>
    </source>
</reference>
<protein>
    <submittedName>
        <fullName evidence="1">Uncharacterized protein</fullName>
    </submittedName>
</protein>
<proteinExistence type="predicted"/>
<gene>
    <name evidence="1" type="ORF">Naga_100055g17</name>
</gene>
<dbReference type="AlphaFoldDB" id="W7TCB3"/>
<sequence>MAERVVLFHVFDHILLLRCCNKDILPDVVFLFWAFTVHVLRSPRRHSPGVRHLCAVDFASITSFGREAVAVQVASVGDTSVVRTSTATATSPADHYLANFSMADWDELKRKVRGIENKLEGKCQKFSLMAQSSNGDTRHDEENPLLQDSEELNIVAEIESLLAAVRDLQSCIDPSNLGYDR</sequence>
<organism evidence="1 2">
    <name type="scientific">Nannochloropsis gaditana</name>
    <dbReference type="NCBI Taxonomy" id="72520"/>
    <lineage>
        <taxon>Eukaryota</taxon>
        <taxon>Sar</taxon>
        <taxon>Stramenopiles</taxon>
        <taxon>Ochrophyta</taxon>
        <taxon>Eustigmatophyceae</taxon>
        <taxon>Eustigmatales</taxon>
        <taxon>Monodopsidaceae</taxon>
        <taxon>Nannochloropsis</taxon>
    </lineage>
</organism>
<evidence type="ECO:0000313" key="2">
    <source>
        <dbReference type="Proteomes" id="UP000019335"/>
    </source>
</evidence>
<name>W7TCB3_9STRA</name>
<comment type="caution">
    <text evidence="1">The sequence shown here is derived from an EMBL/GenBank/DDBJ whole genome shotgun (WGS) entry which is preliminary data.</text>
</comment>
<dbReference type="EMBL" id="AZIL01001175">
    <property type="protein sequence ID" value="EWM24645.1"/>
    <property type="molecule type" value="Genomic_DNA"/>
</dbReference>
<accession>W7TCB3</accession>
<keyword evidence="2" id="KW-1185">Reference proteome</keyword>
<evidence type="ECO:0000313" key="1">
    <source>
        <dbReference type="EMBL" id="EWM24645.1"/>
    </source>
</evidence>